<dbReference type="InterPro" id="IPR015943">
    <property type="entry name" value="WD40/YVTN_repeat-like_dom_sf"/>
</dbReference>
<accession>A0AAW1KJS4</accession>
<dbReference type="PROSITE" id="PS50082">
    <property type="entry name" value="WD_REPEATS_2"/>
    <property type="match status" value="1"/>
</dbReference>
<dbReference type="PROSITE" id="PS50294">
    <property type="entry name" value="WD_REPEATS_REGION"/>
    <property type="match status" value="1"/>
</dbReference>
<dbReference type="AlphaFoldDB" id="A0AAW1KJS4"/>
<gene>
    <name evidence="6" type="ORF">QE152_g22132</name>
</gene>
<evidence type="ECO:0000313" key="7">
    <source>
        <dbReference type="Proteomes" id="UP001458880"/>
    </source>
</evidence>
<evidence type="ECO:0000256" key="2">
    <source>
        <dbReference type="ARBA" id="ARBA00022574"/>
    </source>
</evidence>
<dbReference type="EMBL" id="JASPKY010000211">
    <property type="protein sequence ID" value="KAK9720358.1"/>
    <property type="molecule type" value="Genomic_DNA"/>
</dbReference>
<feature type="chain" id="PRO_5043396523" description="WD repeat-containing protein 89" evidence="5">
    <location>
        <begin position="24"/>
        <end position="392"/>
    </location>
</feature>
<keyword evidence="7" id="KW-1185">Reference proteome</keyword>
<comment type="caution">
    <text evidence="6">The sequence shown here is derived from an EMBL/GenBank/DDBJ whole genome shotgun (WGS) entry which is preliminary data.</text>
</comment>
<dbReference type="InterPro" id="IPR036322">
    <property type="entry name" value="WD40_repeat_dom_sf"/>
</dbReference>
<dbReference type="InterPro" id="IPR001680">
    <property type="entry name" value="WD40_rpt"/>
</dbReference>
<feature type="signal peptide" evidence="5">
    <location>
        <begin position="1"/>
        <end position="23"/>
    </location>
</feature>
<keyword evidence="2 4" id="KW-0853">WD repeat</keyword>
<dbReference type="Gene3D" id="2.130.10.10">
    <property type="entry name" value="YVTN repeat-like/Quinoprotein amine dehydrogenase"/>
    <property type="match status" value="1"/>
</dbReference>
<protein>
    <recommendedName>
        <fullName evidence="1">WD repeat-containing protein 89</fullName>
    </recommendedName>
</protein>
<evidence type="ECO:0000256" key="5">
    <source>
        <dbReference type="SAM" id="SignalP"/>
    </source>
</evidence>
<dbReference type="PANTHER" id="PTHR22889:SF0">
    <property type="entry name" value="WD REPEAT-CONTAINING PROTEIN 89"/>
    <property type="match status" value="1"/>
</dbReference>
<evidence type="ECO:0000313" key="6">
    <source>
        <dbReference type="EMBL" id="KAK9720358.1"/>
    </source>
</evidence>
<keyword evidence="5" id="KW-0732">Signal</keyword>
<sequence length="392" mass="44164">MRKFVRKVIKLVVLHVFDSDSDGVDDTEEVADCDVCDEETIRRVFNLKCEAVTNQAIDKDKYILYLDGTLNSSPNVVVGLSGNTVEVYNFSNNRVAKLQTFEVSGDVTGVKSSRENNNIFYVGSKNCCIDIIDLRSDNKISFKDTTVAPEDEYKPLNCLDISSNNLLLCGGTDLYAGDAYILFWDIRKVKLLGAYWESHTDDITQVKFHPDDPNKLISGSTDGLINLYDLSQSSEDDAFIDCLNTESSIEELSWFREDNKDMVACVTHTSDLQTWRLEDAQPYGYFHKEEIAKELKRKLEDYCYVASIQVNTDDKLVGLIGSNFGNGSCLRGFGVDKRSLLPLFDVKGNEQRVRCSWLQKNSNILIMGGEAGSIDVWSVETNFGINNKRKKL</sequence>
<dbReference type="Pfam" id="PF00400">
    <property type="entry name" value="WD40"/>
    <property type="match status" value="1"/>
</dbReference>
<proteinExistence type="predicted"/>
<keyword evidence="3" id="KW-0677">Repeat</keyword>
<dbReference type="Proteomes" id="UP001458880">
    <property type="component" value="Unassembled WGS sequence"/>
</dbReference>
<name>A0AAW1KJS4_POPJA</name>
<evidence type="ECO:0000256" key="1">
    <source>
        <dbReference type="ARBA" id="ARBA00021125"/>
    </source>
</evidence>
<evidence type="ECO:0000256" key="4">
    <source>
        <dbReference type="PROSITE-ProRule" id="PRU00221"/>
    </source>
</evidence>
<evidence type="ECO:0000256" key="3">
    <source>
        <dbReference type="ARBA" id="ARBA00022737"/>
    </source>
</evidence>
<dbReference type="PANTHER" id="PTHR22889">
    <property type="entry name" value="WD REPEAT-CONTAINING PROTEIN 89"/>
    <property type="match status" value="1"/>
</dbReference>
<feature type="repeat" description="WD" evidence="4">
    <location>
        <begin position="196"/>
        <end position="238"/>
    </location>
</feature>
<reference evidence="6 7" key="1">
    <citation type="journal article" date="2024" name="BMC Genomics">
        <title>De novo assembly and annotation of Popillia japonica's genome with initial clues to its potential as an invasive pest.</title>
        <authorList>
            <person name="Cucini C."/>
            <person name="Boschi S."/>
            <person name="Funari R."/>
            <person name="Cardaioli E."/>
            <person name="Iannotti N."/>
            <person name="Marturano G."/>
            <person name="Paoli F."/>
            <person name="Bruttini M."/>
            <person name="Carapelli A."/>
            <person name="Frati F."/>
            <person name="Nardi F."/>
        </authorList>
    </citation>
    <scope>NUCLEOTIDE SEQUENCE [LARGE SCALE GENOMIC DNA]</scope>
    <source>
        <strain evidence="6">DMR45628</strain>
    </source>
</reference>
<organism evidence="6 7">
    <name type="scientific">Popillia japonica</name>
    <name type="common">Japanese beetle</name>
    <dbReference type="NCBI Taxonomy" id="7064"/>
    <lineage>
        <taxon>Eukaryota</taxon>
        <taxon>Metazoa</taxon>
        <taxon>Ecdysozoa</taxon>
        <taxon>Arthropoda</taxon>
        <taxon>Hexapoda</taxon>
        <taxon>Insecta</taxon>
        <taxon>Pterygota</taxon>
        <taxon>Neoptera</taxon>
        <taxon>Endopterygota</taxon>
        <taxon>Coleoptera</taxon>
        <taxon>Polyphaga</taxon>
        <taxon>Scarabaeiformia</taxon>
        <taxon>Scarabaeidae</taxon>
        <taxon>Rutelinae</taxon>
        <taxon>Popillia</taxon>
    </lineage>
</organism>
<dbReference type="InterPro" id="IPR039328">
    <property type="entry name" value="WDR89"/>
</dbReference>
<dbReference type="SUPFAM" id="SSF50978">
    <property type="entry name" value="WD40 repeat-like"/>
    <property type="match status" value="1"/>
</dbReference>
<dbReference type="SMART" id="SM00320">
    <property type="entry name" value="WD40"/>
    <property type="match status" value="4"/>
</dbReference>